<dbReference type="AlphaFoldDB" id="A0A1G4IJS1"/>
<name>A0A1G4IJS1_TRYEQ</name>
<dbReference type="Proteomes" id="UP000195570">
    <property type="component" value="Unassembled WGS sequence"/>
</dbReference>
<evidence type="ECO:0000313" key="3">
    <source>
        <dbReference type="Proteomes" id="UP000195570"/>
    </source>
</evidence>
<feature type="compositionally biased region" description="Polar residues" evidence="1">
    <location>
        <begin position="69"/>
        <end position="127"/>
    </location>
</feature>
<evidence type="ECO:0000256" key="1">
    <source>
        <dbReference type="SAM" id="MobiDB-lite"/>
    </source>
</evidence>
<organism evidence="2 3">
    <name type="scientific">Trypanosoma equiperdum</name>
    <dbReference type="NCBI Taxonomy" id="5694"/>
    <lineage>
        <taxon>Eukaryota</taxon>
        <taxon>Discoba</taxon>
        <taxon>Euglenozoa</taxon>
        <taxon>Kinetoplastea</taxon>
        <taxon>Metakinetoplastina</taxon>
        <taxon>Trypanosomatida</taxon>
        <taxon>Trypanosomatidae</taxon>
        <taxon>Trypanosoma</taxon>
    </lineage>
</organism>
<comment type="caution">
    <text evidence="2">The sequence shown here is derived from an EMBL/GenBank/DDBJ whole genome shotgun (WGS) entry which is preliminary data.</text>
</comment>
<reference evidence="2" key="1">
    <citation type="submission" date="2016-09" db="EMBL/GenBank/DDBJ databases">
        <authorList>
            <person name="Hebert L."/>
            <person name="Moumen B."/>
        </authorList>
    </citation>
    <scope>NUCLEOTIDE SEQUENCE [LARGE SCALE GENOMIC DNA]</scope>
    <source>
        <strain evidence="2">OVI</strain>
    </source>
</reference>
<evidence type="ECO:0000313" key="2">
    <source>
        <dbReference type="EMBL" id="SCU72595.1"/>
    </source>
</evidence>
<gene>
    <name evidence="2" type="ORF">TEOVI_000417200</name>
</gene>
<proteinExistence type="predicted"/>
<sequence>MGNGQINARASTEEHLRKWEAALAALEKVSNSGRRAMERDRVYYGGAEDARSGNEEVLEGSMRGACRSSQVSFSTTAGGSESSCTEHQPPRRQNQTPNENNGRSWGTNQSGNTSNINNAEQSRTGSLVGQHRSRQQVVEIRKARMAFFKSYEVQRDYEHKAIMECGHFGAAAVALSYLLGGARGCRDRKKCVTMEDIFFAVHLPLHYLHSGVQTLQVMSDILREFIDVDNRFKNEYGLSVVHFDISPVVGQVELGRNEVGDRQTCMQLHEFTKAIANDSEEQIQAVRIVNYDPYVLQQETFVDNFVDGDDDVSALADSIRVGLRDQERQYSKNNNGVYAVIVEVRCVVELMVTLAEGIVDDQLHVRLFEVPAAALFKAMTVPLENERARGFMRIFRKDSVPVMSHDEVQSMFSPELAGGNVLGTTSMGTHASAISGHTSPHIIAVAWAMHLLGGDRASAHGHGNGLPVSDIVRTMKFPAEVLIDSTLPLGEVFKYAREYIRLTERNYDVSIYPILTNTSREDAVPTISVFELESILTDVKNANKDPDAPEHVMVIMYNANVAHNVLYVSNTPQWCVLSGYDEESQVVSLIDAHPKKFMKLWTCSLERLHRAMTSNGYLIFSKRTAASTHVGLSHDETWCDSLPLGHESQVPRVGALRRVDPTVQRYLALLRDQDALGVTRREVMRTLCFPSLPLSPTMIALTLTELGCPTTFEDVIVALPFEISSLMLRYFTLESMAVCLTTYVEHVGLNVSVKAYHTDRRNGNKARVTVEEFEQIMEECLADRGKALVMLFNTNEIEVFGDSRPFGSTGLVVGYNKATGGVTVMDTNPNRYFRTWSVCLHTLFRAMHDADTVHRRCGFLKVSHCTTLPAPSFPLEYSRETPLRMLPLRNIFHVSPSPHFQALSCAFTQLGFFYSPEEIFYEAYLQTMNRQRRRGTQAFAWRDVDVSLSVINKQIDTVFLAQICRMFLESRNSTRGSSDSQIDEHNDEEWLVHVEVMEDVTEGNIDSILRDATRRENNNTVLLLNYDTAIAHDVVGFGRSAALIKAYNPDTKSVLLWEAEHTVFGMFWTVDVPKFIEIGNLMDKGRSPYGLVKFEKVKRKLSGRRTLMKHLDAHEGGSPSKGFDDVPSGPMALRRNREMMTRFLFSPQESPDRRR</sequence>
<feature type="region of interest" description="Disordered" evidence="1">
    <location>
        <begin position="69"/>
        <end position="134"/>
    </location>
</feature>
<accession>A0A1G4IJS1</accession>
<dbReference type="EMBL" id="CZPT02001890">
    <property type="protein sequence ID" value="SCU72595.1"/>
    <property type="molecule type" value="Genomic_DNA"/>
</dbReference>
<dbReference type="InterPro" id="IPR038765">
    <property type="entry name" value="Papain-like_cys_pep_sf"/>
</dbReference>
<dbReference type="VEuPathDB" id="TriTrypDB:TEOVI_000417200"/>
<dbReference type="SUPFAM" id="SSF54001">
    <property type="entry name" value="Cysteine proteinases"/>
    <property type="match status" value="2"/>
</dbReference>
<dbReference type="FunFam" id="3.90.70.30:FF:000003">
    <property type="entry name" value="Uncharacterized protein"/>
    <property type="match status" value="1"/>
</dbReference>
<keyword evidence="3" id="KW-1185">Reference proteome</keyword>
<dbReference type="Gene3D" id="3.90.70.30">
    <property type="entry name" value="Phytochelatin synthase, N-terminal domain"/>
    <property type="match status" value="2"/>
</dbReference>
<dbReference type="InterPro" id="IPR038156">
    <property type="entry name" value="PCS_N_sf"/>
</dbReference>
<protein>
    <submittedName>
        <fullName evidence="2">Phytochelatin synthase, putative</fullName>
    </submittedName>
</protein>
<dbReference type="GeneID" id="92378112"/>
<dbReference type="RefSeq" id="XP_067083070.1">
    <property type="nucleotide sequence ID" value="XM_067226969.1"/>
</dbReference>